<feature type="domain" description="AB hydrolase-1" evidence="1">
    <location>
        <begin position="29"/>
        <end position="147"/>
    </location>
</feature>
<protein>
    <submittedName>
        <fullName evidence="2">Pimeloyl-ACP methyl ester carboxylesterase</fullName>
    </submittedName>
</protein>
<accession>A0A4R1HNG6</accession>
<organism evidence="2 3">
    <name type="scientific">Pseudonocardia endophytica</name>
    <dbReference type="NCBI Taxonomy" id="401976"/>
    <lineage>
        <taxon>Bacteria</taxon>
        <taxon>Bacillati</taxon>
        <taxon>Actinomycetota</taxon>
        <taxon>Actinomycetes</taxon>
        <taxon>Pseudonocardiales</taxon>
        <taxon>Pseudonocardiaceae</taxon>
        <taxon>Pseudonocardia</taxon>
    </lineage>
</organism>
<dbReference type="Proteomes" id="UP000295560">
    <property type="component" value="Unassembled WGS sequence"/>
</dbReference>
<dbReference type="InterPro" id="IPR000073">
    <property type="entry name" value="AB_hydrolase_1"/>
</dbReference>
<dbReference type="PRINTS" id="PR00111">
    <property type="entry name" value="ABHYDROLASE"/>
</dbReference>
<name>A0A4R1HNG6_PSEEN</name>
<dbReference type="Pfam" id="PF00561">
    <property type="entry name" value="Abhydrolase_1"/>
    <property type="match status" value="1"/>
</dbReference>
<sequence>MTEQRGASMRSVAVNGVELAVDTAGRGSTVVLVHGFPHTGLVWTDVRDRLREDHRVVVPDLRGFGSSTRTAEGLDAGTLSRDLEELIETLDAAPVVVVAIDAGVPPAFLLGMRRPDLVARLVLIESTLGPLPGAEAFGANGPPWWFGFHQVPGLAERVLRGHEEEYVAWFLDQGTRGRGVRPDLRAAMAQAFAHPDALRCALGVYRALPESGRQIARAAAGARLSVPTTAVGAAPVGRALEEQLRGVADHLDGHLIEDCGHIVPLDRPGELVGLIRSAGR</sequence>
<dbReference type="EMBL" id="SMFZ01000002">
    <property type="protein sequence ID" value="TCK22145.1"/>
    <property type="molecule type" value="Genomic_DNA"/>
</dbReference>
<dbReference type="PANTHER" id="PTHR43329">
    <property type="entry name" value="EPOXIDE HYDROLASE"/>
    <property type="match status" value="1"/>
</dbReference>
<comment type="caution">
    <text evidence="2">The sequence shown here is derived from an EMBL/GenBank/DDBJ whole genome shotgun (WGS) entry which is preliminary data.</text>
</comment>
<dbReference type="GO" id="GO:0003824">
    <property type="term" value="F:catalytic activity"/>
    <property type="evidence" value="ECO:0007669"/>
    <property type="project" value="UniProtKB-ARBA"/>
</dbReference>
<dbReference type="InterPro" id="IPR029058">
    <property type="entry name" value="AB_hydrolase_fold"/>
</dbReference>
<dbReference type="AlphaFoldDB" id="A0A4R1HNG6"/>
<evidence type="ECO:0000259" key="1">
    <source>
        <dbReference type="Pfam" id="PF00561"/>
    </source>
</evidence>
<gene>
    <name evidence="2" type="ORF">EV378_6145</name>
</gene>
<keyword evidence="3" id="KW-1185">Reference proteome</keyword>
<evidence type="ECO:0000313" key="3">
    <source>
        <dbReference type="Proteomes" id="UP000295560"/>
    </source>
</evidence>
<dbReference type="SUPFAM" id="SSF53474">
    <property type="entry name" value="alpha/beta-Hydrolases"/>
    <property type="match status" value="1"/>
</dbReference>
<dbReference type="Gene3D" id="3.40.50.1820">
    <property type="entry name" value="alpha/beta hydrolase"/>
    <property type="match status" value="1"/>
</dbReference>
<proteinExistence type="predicted"/>
<evidence type="ECO:0000313" key="2">
    <source>
        <dbReference type="EMBL" id="TCK22145.1"/>
    </source>
</evidence>
<reference evidence="2 3" key="1">
    <citation type="submission" date="2019-03" db="EMBL/GenBank/DDBJ databases">
        <title>Sequencing the genomes of 1000 actinobacteria strains.</title>
        <authorList>
            <person name="Klenk H.-P."/>
        </authorList>
    </citation>
    <scope>NUCLEOTIDE SEQUENCE [LARGE SCALE GENOMIC DNA]</scope>
    <source>
        <strain evidence="2 3">DSM 44969</strain>
    </source>
</reference>